<feature type="transmembrane region" description="Helical" evidence="8">
    <location>
        <begin position="490"/>
        <end position="513"/>
    </location>
</feature>
<dbReference type="AlphaFoldDB" id="A0A3G8ZKX6"/>
<dbReference type="RefSeq" id="WP_124798122.1">
    <property type="nucleotide sequence ID" value="NZ_CP034170.1"/>
</dbReference>
<evidence type="ECO:0000256" key="1">
    <source>
        <dbReference type="ARBA" id="ARBA00004429"/>
    </source>
</evidence>
<evidence type="ECO:0000313" key="10">
    <source>
        <dbReference type="EMBL" id="AZI57437.1"/>
    </source>
</evidence>
<keyword evidence="6 8" id="KW-1133">Transmembrane helix</keyword>
<dbReference type="InterPro" id="IPR035906">
    <property type="entry name" value="MetI-like_sf"/>
</dbReference>
<keyword evidence="7 8" id="KW-0472">Membrane</keyword>
<protein>
    <submittedName>
        <fullName evidence="10">Iron ABC transporter permease</fullName>
    </submittedName>
</protein>
<reference evidence="10 11" key="2">
    <citation type="submission" date="2018-12" db="EMBL/GenBank/DDBJ databases">
        <title>Nakamurella antarcticus sp. nov., isolated from Antarctica South Shetland Islands soil.</title>
        <authorList>
            <person name="Peng F."/>
        </authorList>
    </citation>
    <scope>NUCLEOTIDE SEQUENCE [LARGE SCALE GENOMIC DNA]</scope>
    <source>
        <strain evidence="10 11">S14-144</strain>
    </source>
</reference>
<evidence type="ECO:0000256" key="6">
    <source>
        <dbReference type="ARBA" id="ARBA00022989"/>
    </source>
</evidence>
<dbReference type="GO" id="GO:0005886">
    <property type="term" value="C:plasma membrane"/>
    <property type="evidence" value="ECO:0007669"/>
    <property type="project" value="UniProtKB-SubCell"/>
</dbReference>
<keyword evidence="5 8" id="KW-0812">Transmembrane</keyword>
<feature type="transmembrane region" description="Helical" evidence="8">
    <location>
        <begin position="152"/>
        <end position="173"/>
    </location>
</feature>
<feature type="transmembrane region" description="Helical" evidence="8">
    <location>
        <begin position="533"/>
        <end position="557"/>
    </location>
</feature>
<accession>A0A3G8ZKX6</accession>
<dbReference type="OrthoDB" id="9804629at2"/>
<name>A0A3G8ZKX6_9ACTN</name>
<dbReference type="Gene3D" id="1.10.3720.10">
    <property type="entry name" value="MetI-like"/>
    <property type="match status" value="2"/>
</dbReference>
<evidence type="ECO:0000256" key="5">
    <source>
        <dbReference type="ARBA" id="ARBA00022692"/>
    </source>
</evidence>
<comment type="similarity">
    <text evidence="8">Belongs to the binding-protein-dependent transport system permease family.</text>
</comment>
<feature type="transmembrane region" description="Helical" evidence="8">
    <location>
        <begin position="305"/>
        <end position="325"/>
    </location>
</feature>
<dbReference type="GO" id="GO:0055085">
    <property type="term" value="P:transmembrane transport"/>
    <property type="evidence" value="ECO:0007669"/>
    <property type="project" value="InterPro"/>
</dbReference>
<evidence type="ECO:0000313" key="11">
    <source>
        <dbReference type="Proteomes" id="UP000268084"/>
    </source>
</evidence>
<feature type="transmembrane region" description="Helical" evidence="8">
    <location>
        <begin position="118"/>
        <end position="140"/>
    </location>
</feature>
<dbReference type="PROSITE" id="PS50928">
    <property type="entry name" value="ABC_TM1"/>
    <property type="match status" value="2"/>
</dbReference>
<feature type="transmembrane region" description="Helical" evidence="8">
    <location>
        <begin position="84"/>
        <end position="106"/>
    </location>
</feature>
<dbReference type="Proteomes" id="UP000268084">
    <property type="component" value="Chromosome"/>
</dbReference>
<keyword evidence="3" id="KW-1003">Cell membrane</keyword>
<evidence type="ECO:0000256" key="2">
    <source>
        <dbReference type="ARBA" id="ARBA00022448"/>
    </source>
</evidence>
<proteinExistence type="inferred from homology"/>
<feature type="transmembrane region" description="Helical" evidence="8">
    <location>
        <begin position="254"/>
        <end position="278"/>
    </location>
</feature>
<comment type="subcellular location">
    <subcellularLocation>
        <location evidence="1">Cell inner membrane</location>
        <topology evidence="1">Multi-pass membrane protein</topology>
    </subcellularLocation>
    <subcellularLocation>
        <location evidence="8">Cell membrane</location>
        <topology evidence="8">Multi-pass membrane protein</topology>
    </subcellularLocation>
</comment>
<dbReference type="PANTHER" id="PTHR43357">
    <property type="entry name" value="INNER MEMBRANE ABC TRANSPORTER PERMEASE PROTEIN YDCV"/>
    <property type="match status" value="1"/>
</dbReference>
<feature type="transmembrane region" description="Helical" evidence="8">
    <location>
        <begin position="363"/>
        <end position="385"/>
    </location>
</feature>
<keyword evidence="4" id="KW-0997">Cell inner membrane</keyword>
<evidence type="ECO:0000256" key="3">
    <source>
        <dbReference type="ARBA" id="ARBA00022475"/>
    </source>
</evidence>
<dbReference type="InterPro" id="IPR000515">
    <property type="entry name" value="MetI-like"/>
</dbReference>
<sequence>MNDKPPLRAHPEDRVGKLLRRMGLVLAALIPLGIFAAFFFYPVVALVGRGLVGPGGGGPTGIDLTGFADVVGRPRFFKVAWFTLWQAAVSAGLSVLLGIPGAHLLYRRSFRGRSALRALVTIPFVLPTVVVGLAFRTLFASSGPLGSWGLDGTVWAILLAQVFLNYAVVVRTVGTTWAQLDQRPEEAAQALGASPTRAFLTITLPALGPAIAAAGTLVFLFCATSFGIMVVLGGGKFNSLETEIFRQTTQMLDLRTASVLSIVQILLVGTVLGIAARIRHRTESTLRLQSHVGAKPRVSAADWPVVLVTGVVVALLVAPMVTLLGRSLHTETGWGFGNFDALASTGDSQLLIVSGWTALGNSASAAAIAAALAITLGVLLSMVLARKPRQAAARRSLTVLDGFFMLPLGVSAATVGFGFLIALDKPPLDFRGSALLVPIAQAMVATPLVVRMILPVLRATDDRLRQAAGMLGASPVRVWLTVDLPIMSRALAGATAFAFAVALGEFGATSFVARPERITLPILIGRLISRPGAGNLGMACAAAIILAAVCAGAVFLVDRSVGARRGAAGIGAF</sequence>
<dbReference type="KEGG" id="nak:EH165_03940"/>
<feature type="transmembrane region" description="Helical" evidence="8">
    <location>
        <begin position="21"/>
        <end position="41"/>
    </location>
</feature>
<keyword evidence="2 8" id="KW-0813">Transport</keyword>
<gene>
    <name evidence="10" type="ORF">EH165_03940</name>
</gene>
<feature type="domain" description="ABC transmembrane type-1" evidence="9">
    <location>
        <begin position="80"/>
        <end position="273"/>
    </location>
</feature>
<feature type="transmembrane region" description="Helical" evidence="8">
    <location>
        <begin position="210"/>
        <end position="234"/>
    </location>
</feature>
<feature type="transmembrane region" description="Helical" evidence="8">
    <location>
        <begin position="397"/>
        <end position="423"/>
    </location>
</feature>
<dbReference type="Pfam" id="PF00528">
    <property type="entry name" value="BPD_transp_1"/>
    <property type="match status" value="2"/>
</dbReference>
<organism evidence="10 11">
    <name type="scientific">Nakamurella antarctica</name>
    <dbReference type="NCBI Taxonomy" id="1902245"/>
    <lineage>
        <taxon>Bacteria</taxon>
        <taxon>Bacillati</taxon>
        <taxon>Actinomycetota</taxon>
        <taxon>Actinomycetes</taxon>
        <taxon>Nakamurellales</taxon>
        <taxon>Nakamurellaceae</taxon>
        <taxon>Nakamurella</taxon>
    </lineage>
</organism>
<reference evidence="10 11" key="1">
    <citation type="submission" date="2018-11" db="EMBL/GenBank/DDBJ databases">
        <authorList>
            <person name="Da X."/>
        </authorList>
    </citation>
    <scope>NUCLEOTIDE SEQUENCE [LARGE SCALE GENOMIC DNA]</scope>
    <source>
        <strain evidence="10 11">S14-144</strain>
    </source>
</reference>
<feature type="transmembrane region" description="Helical" evidence="8">
    <location>
        <begin position="435"/>
        <end position="457"/>
    </location>
</feature>
<dbReference type="PANTHER" id="PTHR43357:SF4">
    <property type="entry name" value="INNER MEMBRANE ABC TRANSPORTER PERMEASE PROTEIN YDCV"/>
    <property type="match status" value="1"/>
</dbReference>
<dbReference type="EMBL" id="CP034170">
    <property type="protein sequence ID" value="AZI57437.1"/>
    <property type="molecule type" value="Genomic_DNA"/>
</dbReference>
<evidence type="ECO:0000256" key="7">
    <source>
        <dbReference type="ARBA" id="ARBA00023136"/>
    </source>
</evidence>
<dbReference type="CDD" id="cd06261">
    <property type="entry name" value="TM_PBP2"/>
    <property type="match status" value="2"/>
</dbReference>
<feature type="domain" description="ABC transmembrane type-1" evidence="9">
    <location>
        <begin position="359"/>
        <end position="557"/>
    </location>
</feature>
<keyword evidence="11" id="KW-1185">Reference proteome</keyword>
<evidence type="ECO:0000256" key="8">
    <source>
        <dbReference type="RuleBase" id="RU363032"/>
    </source>
</evidence>
<dbReference type="SUPFAM" id="SSF161098">
    <property type="entry name" value="MetI-like"/>
    <property type="match status" value="2"/>
</dbReference>
<evidence type="ECO:0000256" key="4">
    <source>
        <dbReference type="ARBA" id="ARBA00022519"/>
    </source>
</evidence>
<evidence type="ECO:0000259" key="9">
    <source>
        <dbReference type="PROSITE" id="PS50928"/>
    </source>
</evidence>